<dbReference type="PROSITE" id="PS51192">
    <property type="entry name" value="HELICASE_ATP_BIND_1"/>
    <property type="match status" value="1"/>
</dbReference>
<dbReference type="Pfam" id="PF01043">
    <property type="entry name" value="SecA_PP_bind"/>
    <property type="match status" value="1"/>
</dbReference>
<keyword evidence="14 15" id="KW-0472">Membrane</keyword>
<keyword evidence="11 15" id="KW-0653">Protein transport</keyword>
<feature type="binding site" evidence="15">
    <location>
        <begin position="107"/>
        <end position="111"/>
    </location>
    <ligand>
        <name>ATP</name>
        <dbReference type="ChEBI" id="CHEBI:30616"/>
    </ligand>
</feature>
<feature type="domain" description="Helicase ATP-binding" evidence="17">
    <location>
        <begin position="91"/>
        <end position="249"/>
    </location>
</feature>
<evidence type="ECO:0000256" key="3">
    <source>
        <dbReference type="ARBA" id="ARBA00022448"/>
    </source>
</evidence>
<dbReference type="InterPro" id="IPR004027">
    <property type="entry name" value="SEC_C_motif"/>
</dbReference>
<dbReference type="OrthoDB" id="9805579at2"/>
<keyword evidence="4 15" id="KW-1003">Cell membrane</keyword>
<evidence type="ECO:0000256" key="4">
    <source>
        <dbReference type="ARBA" id="ARBA00022475"/>
    </source>
</evidence>
<dbReference type="GO" id="GO:0031522">
    <property type="term" value="C:cell envelope Sec protein transport complex"/>
    <property type="evidence" value="ECO:0007669"/>
    <property type="project" value="TreeGrafter"/>
</dbReference>
<comment type="function">
    <text evidence="15">Part of the Sec protein translocase complex. Interacts with the SecYEG preprotein conducting channel. Has a central role in coupling the hydrolysis of ATP to the transfer of proteins into and across the cell membrane, serving both as a receptor for the preprotein-SecB complex and as an ATP-driven molecular motor driving the stepwise translocation of polypeptide chains across the membrane.</text>
</comment>
<dbReference type="NCBIfam" id="TIGR00963">
    <property type="entry name" value="secA"/>
    <property type="match status" value="1"/>
</dbReference>
<dbReference type="GO" id="GO:0017038">
    <property type="term" value="P:protein import"/>
    <property type="evidence" value="ECO:0007669"/>
    <property type="project" value="InterPro"/>
</dbReference>
<dbReference type="GO" id="GO:0043952">
    <property type="term" value="P:protein transport by the Sec complex"/>
    <property type="evidence" value="ECO:0007669"/>
    <property type="project" value="TreeGrafter"/>
</dbReference>
<keyword evidence="3 15" id="KW-0813">Transport</keyword>
<dbReference type="PROSITE" id="PS01312">
    <property type="entry name" value="SECA"/>
    <property type="match status" value="1"/>
</dbReference>
<dbReference type="RefSeq" id="WP_069307900.1">
    <property type="nucleotide sequence ID" value="NZ_MCRJ01000110.1"/>
</dbReference>
<dbReference type="InterPro" id="IPR014001">
    <property type="entry name" value="Helicase_ATP-bd"/>
</dbReference>
<comment type="subcellular location">
    <subcellularLocation>
        <location evidence="15">Cell membrane</location>
        <topology evidence="15">Peripheral membrane protein</topology>
        <orientation evidence="15">Cytoplasmic side</orientation>
    </subcellularLocation>
    <subcellularLocation>
        <location evidence="15">Cytoplasm</location>
    </subcellularLocation>
    <text evidence="15">Distribution is 50-50.</text>
</comment>
<dbReference type="Gene3D" id="1.10.3060.10">
    <property type="entry name" value="Helical scaffold and wing domains of SecA"/>
    <property type="match status" value="1"/>
</dbReference>
<dbReference type="PATRIC" id="fig|1439726.3.peg.3788"/>
<evidence type="ECO:0000256" key="8">
    <source>
        <dbReference type="ARBA" id="ARBA00022741"/>
    </source>
</evidence>
<comment type="cofactor">
    <cofactor evidence="1">
        <name>Zn(2+)</name>
        <dbReference type="ChEBI" id="CHEBI:29105"/>
    </cofactor>
</comment>
<dbReference type="NCBIfam" id="NF009538">
    <property type="entry name" value="PRK12904.1"/>
    <property type="match status" value="1"/>
</dbReference>
<dbReference type="Pfam" id="PF07517">
    <property type="entry name" value="SecA_DEAD"/>
    <property type="match status" value="1"/>
</dbReference>
<dbReference type="HAMAP" id="MF_01382">
    <property type="entry name" value="SecA"/>
    <property type="match status" value="1"/>
</dbReference>
<dbReference type="GO" id="GO:0008564">
    <property type="term" value="F:protein-exporting ATPase activity"/>
    <property type="evidence" value="ECO:0007669"/>
    <property type="project" value="UniProtKB-EC"/>
</dbReference>
<dbReference type="PANTHER" id="PTHR30612">
    <property type="entry name" value="SECA INNER MEMBRANE COMPONENT OF SEC PROTEIN SECRETION SYSTEM"/>
    <property type="match status" value="1"/>
</dbReference>
<dbReference type="InterPro" id="IPR011115">
    <property type="entry name" value="SecA_DEAD"/>
</dbReference>
<dbReference type="InterPro" id="IPR027417">
    <property type="entry name" value="P-loop_NTPase"/>
</dbReference>
<dbReference type="SUPFAM" id="SSF52540">
    <property type="entry name" value="P-loop containing nucleoside triphosphate hydrolases"/>
    <property type="match status" value="2"/>
</dbReference>
<keyword evidence="9" id="KW-0862">Zinc</keyword>
<dbReference type="SUPFAM" id="SSF81886">
    <property type="entry name" value="Helical scaffold and wing domains of SecA"/>
    <property type="match status" value="1"/>
</dbReference>
<evidence type="ECO:0000256" key="12">
    <source>
        <dbReference type="ARBA" id="ARBA00022967"/>
    </source>
</evidence>
<evidence type="ECO:0000259" key="17">
    <source>
        <dbReference type="PROSITE" id="PS51192"/>
    </source>
</evidence>
<evidence type="ECO:0000256" key="15">
    <source>
        <dbReference type="HAMAP-Rule" id="MF_01382"/>
    </source>
</evidence>
<comment type="subunit">
    <text evidence="15">Monomer and homodimer. Part of the essential Sec protein translocation apparatus which comprises SecA, SecYEG and auxiliary proteins SecDF-YajC and YidC.</text>
</comment>
<dbReference type="CDD" id="cd17928">
    <property type="entry name" value="DEXDc_SecA"/>
    <property type="match status" value="1"/>
</dbReference>
<dbReference type="InterPro" id="IPR020937">
    <property type="entry name" value="SecA_CS"/>
</dbReference>
<keyword evidence="12 15" id="KW-1278">Translocase</keyword>
<accession>A0A1E3GYD2</accession>
<dbReference type="GO" id="GO:0005524">
    <property type="term" value="F:ATP binding"/>
    <property type="evidence" value="ECO:0007669"/>
    <property type="project" value="UniProtKB-UniRule"/>
</dbReference>
<dbReference type="SMART" id="SM00957">
    <property type="entry name" value="SecA_DEAD"/>
    <property type="match status" value="1"/>
</dbReference>
<gene>
    <name evidence="15" type="primary">secA</name>
    <name evidence="19" type="ORF">A6302_03594</name>
</gene>
<dbReference type="FunFam" id="3.40.50.300:FF:001790">
    <property type="entry name" value="Protein translocase subunit SecA"/>
    <property type="match status" value="1"/>
</dbReference>
<dbReference type="Proteomes" id="UP000094622">
    <property type="component" value="Unassembled WGS sequence"/>
</dbReference>
<keyword evidence="8 15" id="KW-0547">Nucleotide-binding</keyword>
<dbReference type="InterPro" id="IPR000185">
    <property type="entry name" value="SecA"/>
</dbReference>
<evidence type="ECO:0000256" key="11">
    <source>
        <dbReference type="ARBA" id="ARBA00022927"/>
    </source>
</evidence>
<evidence type="ECO:0000313" key="20">
    <source>
        <dbReference type="Proteomes" id="UP000094622"/>
    </source>
</evidence>
<dbReference type="SMART" id="SM00958">
    <property type="entry name" value="SecA_PP_bind"/>
    <property type="match status" value="1"/>
</dbReference>
<evidence type="ECO:0000256" key="10">
    <source>
        <dbReference type="ARBA" id="ARBA00022840"/>
    </source>
</evidence>
<dbReference type="PROSITE" id="PS51196">
    <property type="entry name" value="SECA_MOTOR_DEAD"/>
    <property type="match status" value="1"/>
</dbReference>
<protein>
    <recommendedName>
        <fullName evidence="15 16">Protein translocase subunit SecA</fullName>
        <ecNumber evidence="15">7.4.2.8</ecNumber>
    </recommendedName>
</protein>
<dbReference type="GO" id="GO:0046872">
    <property type="term" value="F:metal ion binding"/>
    <property type="evidence" value="ECO:0007669"/>
    <property type="project" value="UniProtKB-KW"/>
</dbReference>
<evidence type="ECO:0000256" key="9">
    <source>
        <dbReference type="ARBA" id="ARBA00022833"/>
    </source>
</evidence>
<dbReference type="Gene3D" id="3.90.1440.10">
    <property type="entry name" value="SecA, preprotein cross-linking domain"/>
    <property type="match status" value="1"/>
</dbReference>
<dbReference type="FunFam" id="3.90.1440.10:FF:000001">
    <property type="entry name" value="Preprotein translocase subunit SecA"/>
    <property type="match status" value="1"/>
</dbReference>
<feature type="binding site" evidence="15">
    <location>
        <position position="520"/>
    </location>
    <ligand>
        <name>ATP</name>
        <dbReference type="ChEBI" id="CHEBI:30616"/>
    </ligand>
</feature>
<dbReference type="Pfam" id="PF21090">
    <property type="entry name" value="P-loop_SecA"/>
    <property type="match status" value="1"/>
</dbReference>
<evidence type="ECO:0000256" key="2">
    <source>
        <dbReference type="ARBA" id="ARBA00007650"/>
    </source>
</evidence>
<dbReference type="Gene3D" id="3.40.50.300">
    <property type="entry name" value="P-loop containing nucleotide triphosphate hydrolases"/>
    <property type="match status" value="2"/>
</dbReference>
<evidence type="ECO:0000256" key="13">
    <source>
        <dbReference type="ARBA" id="ARBA00023010"/>
    </source>
</evidence>
<evidence type="ECO:0000313" key="19">
    <source>
        <dbReference type="EMBL" id="ODN69089.1"/>
    </source>
</evidence>
<evidence type="ECO:0000256" key="1">
    <source>
        <dbReference type="ARBA" id="ARBA00001947"/>
    </source>
</evidence>
<keyword evidence="13 15" id="KW-0811">Translocation</keyword>
<dbReference type="InterPro" id="IPR044722">
    <property type="entry name" value="SecA_SF2_C"/>
</dbReference>
<dbReference type="InterPro" id="IPR036266">
    <property type="entry name" value="SecA_Wing/Scaffold_sf"/>
</dbReference>
<comment type="catalytic activity">
    <reaction evidence="15">
        <text>ATP + H2O + cellular proteinSide 1 = ADP + phosphate + cellular proteinSide 2.</text>
        <dbReference type="EC" id="7.4.2.8"/>
    </reaction>
</comment>
<reference evidence="19 20" key="1">
    <citation type="submission" date="2016-07" db="EMBL/GenBank/DDBJ databases">
        <title>Draft Genome Sequence of Methylobrevis pamukkalensis PK2.</title>
        <authorList>
            <person name="Vasilenko O.V."/>
            <person name="Doronina N.V."/>
            <person name="Shmareva M.N."/>
            <person name="Tarlachkov S.V."/>
            <person name="Mustakhimov I."/>
            <person name="Trotsenko Y.A."/>
        </authorList>
    </citation>
    <scope>NUCLEOTIDE SEQUENCE [LARGE SCALE GENOMIC DNA]</scope>
    <source>
        <strain evidence="19 20">PK2</strain>
    </source>
</reference>
<dbReference type="PANTHER" id="PTHR30612:SF0">
    <property type="entry name" value="CHLOROPLAST PROTEIN-TRANSPORTING ATPASE"/>
    <property type="match status" value="1"/>
</dbReference>
<evidence type="ECO:0000256" key="6">
    <source>
        <dbReference type="ARBA" id="ARBA00022519"/>
    </source>
</evidence>
<dbReference type="AlphaFoldDB" id="A0A1E3GYD2"/>
<keyword evidence="10 15" id="KW-0067">ATP-binding</keyword>
<organism evidence="19 20">
    <name type="scientific">Methylobrevis pamukkalensis</name>
    <dbReference type="NCBI Taxonomy" id="1439726"/>
    <lineage>
        <taxon>Bacteria</taxon>
        <taxon>Pseudomonadati</taxon>
        <taxon>Pseudomonadota</taxon>
        <taxon>Alphaproteobacteria</taxon>
        <taxon>Hyphomicrobiales</taxon>
        <taxon>Pleomorphomonadaceae</taxon>
        <taxon>Methylobrevis</taxon>
    </lineage>
</organism>
<sequence length="926" mass="103478">MVGLGTLARKIFGSANDRRVKAYRPQVAAINALEEETKALSDEALRGRTAEFRERLASGEKLEDLLVPAFATVREAARRTLGQRHYDVQLIGGMVLNEGGIAEMKTGEGKTLVATLSVYLNALPGKGVHVVTVNDYLARRDAELMSRIYGFLGLTTGVIVHGLSDEERRAAYACDVVYATNNELGFDYLRDNMKYERGQMVQRGHAYAIVDEVDSILVDEARTPLIISGPVEDRSDLYTTIDRFIPAVTPADFDLDEKQRSVSFTEEGTEKLENLLAAAGLLKGASLYDIENVSIVHHLNQALRAHKLFQRDKDYIVKDGEVVIIDEFTGRMMPGRRYSEGLHQALEAKERVKIQPENQTFASITFQNYFRMYGKLAGMTGTAATEADEFMDIYGLEVVEIPTNVAVARIDDDDEVYRTVQEKYNAIVETIREAKTRSQPVLVGTTSIEKSEMLATMLTRAGFRQADFNVLFDGDEGSTTELVFQVLNARYHEQEAYIISQAGVPGAVTIATNMAGRGTDIQLGGNADMRIERELGAMPAGPERAAAEAKIREDIARLKRKALEAGGLFVIGTERHESRRIDNQLRGRSGRQGDPGHSRFYLSLQDDLMRIFGSDRMDGMLQKLGLKEGESIVHPWINKALEKAQQKVEARNFDIRKNLLKYDDVMNDQRKVIFEQRIELMTEESVEDTVRDMRHDVVAEMVARFIPENAYAEQWDTAGLAAAVREQLNLDLPVEDWAKEEGIADEEMRERLTNAADEAYAERETRFSSELLRHIEKAVLLQTLDHLWREHLAALDALRSVIGFRGYAQRDPLQEYRTEAFTLFEALLNNLRQAVTTQLMRVELAERPAEPEPLDERMIQAHHIDPLTGEDEMALADAAVARGEAAGRFSATPVAADAAAFARAGRNDPCPCGSGKKFKHCHGALV</sequence>
<dbReference type="EMBL" id="MCRJ01000110">
    <property type="protein sequence ID" value="ODN69089.1"/>
    <property type="molecule type" value="Genomic_DNA"/>
</dbReference>
<comment type="caution">
    <text evidence="19">The sequence shown here is derived from an EMBL/GenBank/DDBJ whole genome shotgun (WGS) entry which is preliminary data.</text>
</comment>
<dbReference type="GO" id="GO:0006605">
    <property type="term" value="P:protein targeting"/>
    <property type="evidence" value="ECO:0007669"/>
    <property type="project" value="UniProtKB-UniRule"/>
</dbReference>
<evidence type="ECO:0000256" key="16">
    <source>
        <dbReference type="RuleBase" id="RU003874"/>
    </source>
</evidence>
<dbReference type="Pfam" id="PF02810">
    <property type="entry name" value="SEC-C"/>
    <property type="match status" value="1"/>
</dbReference>
<comment type="similarity">
    <text evidence="2 15 16">Belongs to the SecA family.</text>
</comment>
<dbReference type="CDD" id="cd18803">
    <property type="entry name" value="SF2_C_secA"/>
    <property type="match status" value="1"/>
</dbReference>
<dbReference type="InterPro" id="IPR036670">
    <property type="entry name" value="SecA_X-link_sf"/>
</dbReference>
<dbReference type="InterPro" id="IPR011130">
    <property type="entry name" value="SecA_preprotein_X-link_dom"/>
</dbReference>
<dbReference type="GO" id="GO:0005829">
    <property type="term" value="C:cytosol"/>
    <property type="evidence" value="ECO:0007669"/>
    <property type="project" value="TreeGrafter"/>
</dbReference>
<name>A0A1E3GYD2_9HYPH</name>
<proteinExistence type="inferred from homology"/>
<feature type="domain" description="SecA family profile" evidence="18">
    <location>
        <begin position="5"/>
        <end position="633"/>
    </location>
</feature>
<keyword evidence="6" id="KW-0997">Cell inner membrane</keyword>
<keyword evidence="7" id="KW-0479">Metal-binding</keyword>
<dbReference type="FunFam" id="1.10.3060.10:FF:000003">
    <property type="entry name" value="Protein translocase subunit SecA"/>
    <property type="match status" value="1"/>
</dbReference>
<feature type="binding site" evidence="15">
    <location>
        <position position="89"/>
    </location>
    <ligand>
        <name>ATP</name>
        <dbReference type="ChEBI" id="CHEBI:30616"/>
    </ligand>
</feature>
<dbReference type="GO" id="GO:0005886">
    <property type="term" value="C:plasma membrane"/>
    <property type="evidence" value="ECO:0007669"/>
    <property type="project" value="UniProtKB-SubCell"/>
</dbReference>
<evidence type="ECO:0000256" key="14">
    <source>
        <dbReference type="ARBA" id="ARBA00023136"/>
    </source>
</evidence>
<dbReference type="InterPro" id="IPR014018">
    <property type="entry name" value="SecA_motor_DEAD"/>
</dbReference>
<keyword evidence="20" id="KW-1185">Reference proteome</keyword>
<evidence type="ECO:0000259" key="18">
    <source>
        <dbReference type="PROSITE" id="PS51196"/>
    </source>
</evidence>
<dbReference type="PRINTS" id="PR00906">
    <property type="entry name" value="SECA"/>
</dbReference>
<evidence type="ECO:0000256" key="5">
    <source>
        <dbReference type="ARBA" id="ARBA00022490"/>
    </source>
</evidence>
<dbReference type="SUPFAM" id="SSF81767">
    <property type="entry name" value="Pre-protein crosslinking domain of SecA"/>
    <property type="match status" value="1"/>
</dbReference>
<dbReference type="GO" id="GO:0065002">
    <property type="term" value="P:intracellular protein transmembrane transport"/>
    <property type="evidence" value="ECO:0007669"/>
    <property type="project" value="UniProtKB-UniRule"/>
</dbReference>
<dbReference type="EC" id="7.4.2.8" evidence="15"/>
<keyword evidence="5 15" id="KW-0963">Cytoplasm</keyword>
<dbReference type="Pfam" id="PF07516">
    <property type="entry name" value="SecA_SW"/>
    <property type="match status" value="1"/>
</dbReference>
<dbReference type="Gene3D" id="3.10.450.50">
    <property type="match status" value="1"/>
</dbReference>
<evidence type="ECO:0000256" key="7">
    <source>
        <dbReference type="ARBA" id="ARBA00022723"/>
    </source>
</evidence>
<dbReference type="InterPro" id="IPR011116">
    <property type="entry name" value="SecA_Wing/Scaffold"/>
</dbReference>